<evidence type="ECO:0000313" key="26">
    <source>
        <dbReference type="Proteomes" id="UP000000719"/>
    </source>
</evidence>
<comment type="catalytic activity">
    <reaction evidence="14">
        <text>(9Z)-octadecenoyl-CoA + H2O = (9Z)-octadecenoate + CoA + H(+)</text>
        <dbReference type="Rhea" id="RHEA:40139"/>
        <dbReference type="ChEBI" id="CHEBI:15377"/>
        <dbReference type="ChEBI" id="CHEBI:15378"/>
        <dbReference type="ChEBI" id="CHEBI:30823"/>
        <dbReference type="ChEBI" id="CHEBI:57287"/>
        <dbReference type="ChEBI" id="CHEBI:57387"/>
    </reaction>
    <physiologicalReaction direction="left-to-right" evidence="14">
        <dbReference type="Rhea" id="RHEA:40140"/>
    </physiologicalReaction>
</comment>
<gene>
    <name evidence="25" type="ordered locus">Hore_15750</name>
</gene>
<feature type="domain" description="Thioesterase" evidence="24">
    <location>
        <begin position="46"/>
        <end position="119"/>
    </location>
</feature>
<dbReference type="InterPro" id="IPR029069">
    <property type="entry name" value="HotDog_dom_sf"/>
</dbReference>
<sequence length="131" mass="14336">MREGDRMCFACGPDNPISLNLDFKLTGDNTAEAVFIPGDVHQGYDGIMHGGLVTTLLDEAMAKVIALKGEIAVTAEIRVRFKHPVRIGERLRITGIFKKQRKKLIFTEAGLYDSDDTLLASATGKFIVADP</sequence>
<evidence type="ECO:0000256" key="22">
    <source>
        <dbReference type="ARBA" id="ARBA00048074"/>
    </source>
</evidence>
<dbReference type="PANTHER" id="PTHR12418">
    <property type="entry name" value="ACYL-COENZYME A THIOESTERASE THEM4"/>
    <property type="match status" value="1"/>
</dbReference>
<keyword evidence="12" id="KW-0966">Cell projection</keyword>
<evidence type="ECO:0000259" key="24">
    <source>
        <dbReference type="Pfam" id="PF03061"/>
    </source>
</evidence>
<dbReference type="STRING" id="373903.Hore_15750"/>
<protein>
    <recommendedName>
        <fullName evidence="17">Acyl-coenzyme A thioesterase THEM4</fullName>
        <ecNumber evidence="16">3.1.2.2</ecNumber>
    </recommendedName>
    <alternativeName>
        <fullName evidence="18">Thioesterase superfamily member 4</fullName>
    </alternativeName>
</protein>
<evidence type="ECO:0000256" key="16">
    <source>
        <dbReference type="ARBA" id="ARBA00038848"/>
    </source>
</evidence>
<comment type="catalytic activity">
    <reaction evidence="21">
        <text>decanoyl-CoA + H2O = decanoate + CoA + H(+)</text>
        <dbReference type="Rhea" id="RHEA:40059"/>
        <dbReference type="ChEBI" id="CHEBI:15377"/>
        <dbReference type="ChEBI" id="CHEBI:15378"/>
        <dbReference type="ChEBI" id="CHEBI:27689"/>
        <dbReference type="ChEBI" id="CHEBI:57287"/>
        <dbReference type="ChEBI" id="CHEBI:61430"/>
    </reaction>
    <physiologicalReaction direction="left-to-right" evidence="21">
        <dbReference type="Rhea" id="RHEA:40060"/>
    </physiologicalReaction>
</comment>
<evidence type="ECO:0000256" key="9">
    <source>
        <dbReference type="ARBA" id="ARBA00022946"/>
    </source>
</evidence>
<evidence type="ECO:0000256" key="17">
    <source>
        <dbReference type="ARBA" id="ARBA00040123"/>
    </source>
</evidence>
<keyword evidence="5" id="KW-0963">Cytoplasm</keyword>
<organism evidence="25 26">
    <name type="scientific">Halothermothrix orenii (strain H 168 / OCM 544 / DSM 9562)</name>
    <dbReference type="NCBI Taxonomy" id="373903"/>
    <lineage>
        <taxon>Bacteria</taxon>
        <taxon>Bacillati</taxon>
        <taxon>Bacillota</taxon>
        <taxon>Clostridia</taxon>
        <taxon>Halanaerobiales</taxon>
        <taxon>Halothermotrichaceae</taxon>
        <taxon>Halothermothrix</taxon>
    </lineage>
</organism>
<comment type="catalytic activity">
    <reaction evidence="19">
        <text>octanoyl-CoA + H2O = octanoate + CoA + H(+)</text>
        <dbReference type="Rhea" id="RHEA:30143"/>
        <dbReference type="ChEBI" id="CHEBI:15377"/>
        <dbReference type="ChEBI" id="CHEBI:15378"/>
        <dbReference type="ChEBI" id="CHEBI:25646"/>
        <dbReference type="ChEBI" id="CHEBI:57287"/>
        <dbReference type="ChEBI" id="CHEBI:57386"/>
    </reaction>
    <physiologicalReaction direction="left-to-right" evidence="19">
        <dbReference type="Rhea" id="RHEA:30144"/>
    </physiologicalReaction>
</comment>
<dbReference type="OrthoDB" id="9792301at2"/>
<keyword evidence="11" id="KW-0472">Membrane</keyword>
<dbReference type="CDD" id="cd03443">
    <property type="entry name" value="PaaI_thioesterase"/>
    <property type="match status" value="1"/>
</dbReference>
<evidence type="ECO:0000256" key="23">
    <source>
        <dbReference type="ARBA" id="ARBA00048180"/>
    </source>
</evidence>
<evidence type="ECO:0000256" key="13">
    <source>
        <dbReference type="ARBA" id="ARBA00035852"/>
    </source>
</evidence>
<name>B8CYF5_HALOH</name>
<dbReference type="EMBL" id="CP001098">
    <property type="protein sequence ID" value="ACL70324.1"/>
    <property type="molecule type" value="Genomic_DNA"/>
</dbReference>
<evidence type="ECO:0000256" key="3">
    <source>
        <dbReference type="ARBA" id="ARBA00004632"/>
    </source>
</evidence>
<keyword evidence="4" id="KW-1003">Cell membrane</keyword>
<keyword evidence="6" id="KW-0053">Apoptosis</keyword>
<keyword evidence="26" id="KW-1185">Reference proteome</keyword>
<comment type="catalytic activity">
    <reaction evidence="13">
        <text>(5Z,8Z,11Z,14Z)-eicosatetraenoyl-CoA + H2O = (5Z,8Z,11Z,14Z)-eicosatetraenoate + CoA + H(+)</text>
        <dbReference type="Rhea" id="RHEA:40151"/>
        <dbReference type="ChEBI" id="CHEBI:15377"/>
        <dbReference type="ChEBI" id="CHEBI:15378"/>
        <dbReference type="ChEBI" id="CHEBI:32395"/>
        <dbReference type="ChEBI" id="CHEBI:57287"/>
        <dbReference type="ChEBI" id="CHEBI:57368"/>
    </reaction>
    <physiologicalReaction direction="left-to-right" evidence="13">
        <dbReference type="Rhea" id="RHEA:40152"/>
    </physiologicalReaction>
</comment>
<dbReference type="GO" id="GO:0005737">
    <property type="term" value="C:cytoplasm"/>
    <property type="evidence" value="ECO:0007669"/>
    <property type="project" value="UniProtKB-SubCell"/>
</dbReference>
<dbReference type="GO" id="GO:0006631">
    <property type="term" value="P:fatty acid metabolic process"/>
    <property type="evidence" value="ECO:0007669"/>
    <property type="project" value="UniProtKB-KW"/>
</dbReference>
<evidence type="ECO:0000256" key="21">
    <source>
        <dbReference type="ARBA" id="ARBA00047969"/>
    </source>
</evidence>
<dbReference type="AlphaFoldDB" id="B8CYF5"/>
<comment type="subcellular location">
    <subcellularLocation>
        <location evidence="3">Cell projection</location>
        <location evidence="3">Ruffle membrane</location>
    </subcellularLocation>
    <subcellularLocation>
        <location evidence="2">Cytoplasm</location>
    </subcellularLocation>
    <subcellularLocation>
        <location evidence="1">Membrane</location>
        <topology evidence="1">Peripheral membrane protein</topology>
    </subcellularLocation>
</comment>
<evidence type="ECO:0000256" key="18">
    <source>
        <dbReference type="ARBA" id="ARBA00043210"/>
    </source>
</evidence>
<evidence type="ECO:0000256" key="8">
    <source>
        <dbReference type="ARBA" id="ARBA00022832"/>
    </source>
</evidence>
<reference evidence="25 26" key="1">
    <citation type="journal article" date="2009" name="PLoS ONE">
        <title>Genome analysis of the anaerobic thermohalophilic bacterium Halothermothrix orenii.</title>
        <authorList>
            <person name="Mavromatis K."/>
            <person name="Ivanova N."/>
            <person name="Anderson I."/>
            <person name="Lykidis A."/>
            <person name="Hooper S.D."/>
            <person name="Sun H."/>
            <person name="Kunin V."/>
            <person name="Lapidus A."/>
            <person name="Hugenholtz P."/>
            <person name="Patel B."/>
            <person name="Kyrpides N.C."/>
        </authorList>
    </citation>
    <scope>NUCLEOTIDE SEQUENCE [LARGE SCALE GENOMIC DNA]</scope>
    <source>
        <strain evidence="26">H 168 / OCM 544 / DSM 9562</strain>
    </source>
</reference>
<evidence type="ECO:0000256" key="20">
    <source>
        <dbReference type="ARBA" id="ARBA00047734"/>
    </source>
</evidence>
<evidence type="ECO:0000256" key="10">
    <source>
        <dbReference type="ARBA" id="ARBA00023098"/>
    </source>
</evidence>
<dbReference type="Gene3D" id="3.10.129.10">
    <property type="entry name" value="Hotdog Thioesterase"/>
    <property type="match status" value="1"/>
</dbReference>
<comment type="catalytic activity">
    <reaction evidence="22">
        <text>dodecanoyl-CoA + H2O = dodecanoate + CoA + H(+)</text>
        <dbReference type="Rhea" id="RHEA:30135"/>
        <dbReference type="ChEBI" id="CHEBI:15377"/>
        <dbReference type="ChEBI" id="CHEBI:15378"/>
        <dbReference type="ChEBI" id="CHEBI:18262"/>
        <dbReference type="ChEBI" id="CHEBI:57287"/>
        <dbReference type="ChEBI" id="CHEBI:57375"/>
    </reaction>
    <physiologicalReaction direction="left-to-right" evidence="22">
        <dbReference type="Rhea" id="RHEA:30136"/>
    </physiologicalReaction>
</comment>
<dbReference type="InterPro" id="IPR003736">
    <property type="entry name" value="PAAI_dom"/>
</dbReference>
<dbReference type="SUPFAM" id="SSF54637">
    <property type="entry name" value="Thioesterase/thiol ester dehydrase-isomerase"/>
    <property type="match status" value="1"/>
</dbReference>
<dbReference type="PANTHER" id="PTHR12418:SF19">
    <property type="entry name" value="ACYL-COENZYME A THIOESTERASE THEM4"/>
    <property type="match status" value="1"/>
</dbReference>
<dbReference type="RefSeq" id="WP_012636507.1">
    <property type="nucleotide sequence ID" value="NC_011899.1"/>
</dbReference>
<evidence type="ECO:0000256" key="15">
    <source>
        <dbReference type="ARBA" id="ARBA00038456"/>
    </source>
</evidence>
<evidence type="ECO:0000256" key="12">
    <source>
        <dbReference type="ARBA" id="ARBA00023273"/>
    </source>
</evidence>
<evidence type="ECO:0000256" key="6">
    <source>
        <dbReference type="ARBA" id="ARBA00022703"/>
    </source>
</evidence>
<evidence type="ECO:0000256" key="7">
    <source>
        <dbReference type="ARBA" id="ARBA00022801"/>
    </source>
</evidence>
<dbReference type="InterPro" id="IPR052365">
    <property type="entry name" value="THEM4/THEM5_acyl-CoA_thioest"/>
</dbReference>
<accession>B8CYF5</accession>
<keyword evidence="8" id="KW-0276">Fatty acid metabolism</keyword>
<comment type="catalytic activity">
    <reaction evidence="23">
        <text>tetradecanoyl-CoA + H2O = tetradecanoate + CoA + H(+)</text>
        <dbReference type="Rhea" id="RHEA:40119"/>
        <dbReference type="ChEBI" id="CHEBI:15377"/>
        <dbReference type="ChEBI" id="CHEBI:15378"/>
        <dbReference type="ChEBI" id="CHEBI:30807"/>
        <dbReference type="ChEBI" id="CHEBI:57287"/>
        <dbReference type="ChEBI" id="CHEBI:57385"/>
    </reaction>
    <physiologicalReaction direction="left-to-right" evidence="23">
        <dbReference type="Rhea" id="RHEA:40120"/>
    </physiologicalReaction>
</comment>
<dbReference type="Proteomes" id="UP000000719">
    <property type="component" value="Chromosome"/>
</dbReference>
<dbReference type="EC" id="3.1.2.2" evidence="16"/>
<evidence type="ECO:0000256" key="11">
    <source>
        <dbReference type="ARBA" id="ARBA00023136"/>
    </source>
</evidence>
<dbReference type="NCBIfam" id="TIGR00369">
    <property type="entry name" value="unchar_dom_1"/>
    <property type="match status" value="1"/>
</dbReference>
<comment type="catalytic activity">
    <reaction evidence="20">
        <text>hexadecanoyl-CoA + H2O = hexadecanoate + CoA + H(+)</text>
        <dbReference type="Rhea" id="RHEA:16645"/>
        <dbReference type="ChEBI" id="CHEBI:7896"/>
        <dbReference type="ChEBI" id="CHEBI:15377"/>
        <dbReference type="ChEBI" id="CHEBI:15378"/>
        <dbReference type="ChEBI" id="CHEBI:57287"/>
        <dbReference type="ChEBI" id="CHEBI:57379"/>
        <dbReference type="EC" id="3.1.2.2"/>
    </reaction>
    <physiologicalReaction direction="left-to-right" evidence="20">
        <dbReference type="Rhea" id="RHEA:16646"/>
    </physiologicalReaction>
</comment>
<evidence type="ECO:0000256" key="5">
    <source>
        <dbReference type="ARBA" id="ARBA00022490"/>
    </source>
</evidence>
<dbReference type="Pfam" id="PF03061">
    <property type="entry name" value="4HBT"/>
    <property type="match status" value="1"/>
</dbReference>
<keyword evidence="10" id="KW-0443">Lipid metabolism</keyword>
<evidence type="ECO:0000256" key="1">
    <source>
        <dbReference type="ARBA" id="ARBA00004170"/>
    </source>
</evidence>
<keyword evidence="9" id="KW-0809">Transit peptide</keyword>
<proteinExistence type="inferred from homology"/>
<keyword evidence="7" id="KW-0378">Hydrolase</keyword>
<evidence type="ECO:0000256" key="2">
    <source>
        <dbReference type="ARBA" id="ARBA00004496"/>
    </source>
</evidence>
<evidence type="ECO:0000256" key="19">
    <source>
        <dbReference type="ARBA" id="ARBA00047588"/>
    </source>
</evidence>
<evidence type="ECO:0000256" key="14">
    <source>
        <dbReference type="ARBA" id="ARBA00037002"/>
    </source>
</evidence>
<comment type="similarity">
    <text evidence="15">Belongs to the THEM4/THEM5 thioesterase family.</text>
</comment>
<dbReference type="GO" id="GO:0016289">
    <property type="term" value="F:acyl-CoA hydrolase activity"/>
    <property type="evidence" value="ECO:0007669"/>
    <property type="project" value="UniProtKB-ARBA"/>
</dbReference>
<dbReference type="KEGG" id="hor:Hore_15750"/>
<dbReference type="InterPro" id="IPR006683">
    <property type="entry name" value="Thioestr_dom"/>
</dbReference>
<dbReference type="HOGENOM" id="CLU_089876_6_2_9"/>
<dbReference type="GO" id="GO:0016020">
    <property type="term" value="C:membrane"/>
    <property type="evidence" value="ECO:0007669"/>
    <property type="project" value="UniProtKB-SubCell"/>
</dbReference>
<evidence type="ECO:0000256" key="4">
    <source>
        <dbReference type="ARBA" id="ARBA00022475"/>
    </source>
</evidence>
<evidence type="ECO:0000313" key="25">
    <source>
        <dbReference type="EMBL" id="ACL70324.1"/>
    </source>
</evidence>
<dbReference type="eggNOG" id="COG2050">
    <property type="taxonomic scope" value="Bacteria"/>
</dbReference>